<keyword evidence="32" id="KW-1185">Reference proteome</keyword>
<dbReference type="EC" id="2.7.1.107" evidence="5"/>
<evidence type="ECO:0000256" key="15">
    <source>
        <dbReference type="ARBA" id="ARBA00023411"/>
    </source>
</evidence>
<feature type="domain" description="DAGKc" evidence="30">
    <location>
        <begin position="59"/>
        <end position="207"/>
    </location>
</feature>
<dbReference type="EC" id="2.7.1.94" evidence="23"/>
<comment type="cofactor">
    <cofactor evidence="1">
        <name>Mg(2+)</name>
        <dbReference type="ChEBI" id="CHEBI:18420"/>
    </cofactor>
</comment>
<dbReference type="GO" id="GO:0047620">
    <property type="term" value="F:acylglycerol kinase activity"/>
    <property type="evidence" value="ECO:0007669"/>
    <property type="project" value="UniProtKB-EC"/>
</dbReference>
<evidence type="ECO:0000256" key="22">
    <source>
        <dbReference type="ARBA" id="ARBA00026096"/>
    </source>
</evidence>
<dbReference type="GO" id="GO:0005524">
    <property type="term" value="F:ATP binding"/>
    <property type="evidence" value="ECO:0007669"/>
    <property type="project" value="UniProtKB-KW"/>
</dbReference>
<comment type="catalytic activity">
    <reaction evidence="19">
        <text>2-(5Z,8Z,11Z,14Z-eicosatetraenoyl)-glycerol + ATP = 2-(5Z,8Z,11Z,14Z-eicosatetraenoyl)-sn-glycero-3-phosphate + ADP + H(+)</text>
        <dbReference type="Rhea" id="RHEA:43316"/>
        <dbReference type="ChEBI" id="CHEBI:15378"/>
        <dbReference type="ChEBI" id="CHEBI:30616"/>
        <dbReference type="ChEBI" id="CHEBI:52392"/>
        <dbReference type="ChEBI" id="CHEBI:78209"/>
        <dbReference type="ChEBI" id="CHEBI:456216"/>
    </reaction>
    <physiologicalReaction direction="left-to-right" evidence="19">
        <dbReference type="Rhea" id="RHEA:43317"/>
    </physiologicalReaction>
</comment>
<dbReference type="PANTHER" id="PTHR12358:SF31">
    <property type="entry name" value="ACYLGLYCEROL KINASE, MITOCHONDRIAL"/>
    <property type="match status" value="1"/>
</dbReference>
<keyword evidence="7" id="KW-0547">Nucleotide-binding</keyword>
<dbReference type="EC" id="2.7.1.138" evidence="22"/>
<evidence type="ECO:0000256" key="27">
    <source>
        <dbReference type="ARBA" id="ARBA00048034"/>
    </source>
</evidence>
<comment type="catalytic activity">
    <reaction evidence="17">
        <text>1-(9Z-octadecenoyl)-sn-glycerol + ATP = 1-(9Z-octadecenoyl)-sn-glycero-3-phosphate + ADP + H(+)</text>
        <dbReference type="Rhea" id="RHEA:41079"/>
        <dbReference type="ChEBI" id="CHEBI:15378"/>
        <dbReference type="ChEBI" id="CHEBI:30616"/>
        <dbReference type="ChEBI" id="CHEBI:74544"/>
        <dbReference type="ChEBI" id="CHEBI:75757"/>
        <dbReference type="ChEBI" id="CHEBI:456216"/>
    </reaction>
    <physiologicalReaction direction="left-to-right" evidence="17">
        <dbReference type="Rhea" id="RHEA:41080"/>
    </physiologicalReaction>
</comment>
<dbReference type="GO" id="GO:0046512">
    <property type="term" value="P:sphingosine biosynthetic process"/>
    <property type="evidence" value="ECO:0007669"/>
    <property type="project" value="TreeGrafter"/>
</dbReference>
<comment type="catalytic activity">
    <reaction evidence="20">
        <text>1-hexadecanoyl-sn-glycerol + ATP = 1-hexadecanoyl-sn-glycero-3-phosphate + ADP + H(+)</text>
        <dbReference type="Rhea" id="RHEA:43308"/>
        <dbReference type="ChEBI" id="CHEBI:15378"/>
        <dbReference type="ChEBI" id="CHEBI:30616"/>
        <dbReference type="ChEBI" id="CHEBI:57518"/>
        <dbReference type="ChEBI" id="CHEBI:75542"/>
        <dbReference type="ChEBI" id="CHEBI:456216"/>
    </reaction>
    <physiologicalReaction direction="left-to-right" evidence="20">
        <dbReference type="Rhea" id="RHEA:43309"/>
    </physiologicalReaction>
</comment>
<dbReference type="InterPro" id="IPR001206">
    <property type="entry name" value="Diacylglycerol_kinase_cat_dom"/>
</dbReference>
<keyword evidence="8" id="KW-0418">Kinase</keyword>
<keyword evidence="13" id="KW-0472">Membrane</keyword>
<evidence type="ECO:0000256" key="13">
    <source>
        <dbReference type="ARBA" id="ARBA00023136"/>
    </source>
</evidence>
<keyword evidence="6" id="KW-0808">Transferase</keyword>
<evidence type="ECO:0000256" key="24">
    <source>
        <dbReference type="ARBA" id="ARBA00026142"/>
    </source>
</evidence>
<evidence type="ECO:0000256" key="28">
    <source>
        <dbReference type="ARBA" id="ARBA00048663"/>
    </source>
</evidence>
<dbReference type="Gene3D" id="3.40.50.10330">
    <property type="entry name" value="Probable inorganic polyphosphate/atp-NAD kinase, domain 1"/>
    <property type="match status" value="1"/>
</dbReference>
<keyword evidence="9" id="KW-0999">Mitochondrion inner membrane</keyword>
<keyword evidence="10" id="KW-0067">ATP-binding</keyword>
<dbReference type="Pfam" id="PF19712">
    <property type="entry name" value="AGK_C"/>
    <property type="match status" value="1"/>
</dbReference>
<evidence type="ECO:0000256" key="10">
    <source>
        <dbReference type="ARBA" id="ARBA00022840"/>
    </source>
</evidence>
<comment type="subcellular location">
    <subcellularLocation>
        <location evidence="3">Mitochondrion inner membrane</location>
        <topology evidence="3">Peripheral membrane protein</topology>
    </subcellularLocation>
    <subcellularLocation>
        <location evidence="2">Mitochondrion intermembrane space</location>
    </subcellularLocation>
</comment>
<dbReference type="InterPro" id="IPR016064">
    <property type="entry name" value="NAD/diacylglycerol_kinase_sf"/>
</dbReference>
<evidence type="ECO:0000256" key="9">
    <source>
        <dbReference type="ARBA" id="ARBA00022792"/>
    </source>
</evidence>
<evidence type="ECO:0000259" key="30">
    <source>
        <dbReference type="PROSITE" id="PS50146"/>
    </source>
</evidence>
<comment type="catalytic activity">
    <reaction evidence="29">
        <text>N-(hexanoyl)sphing-4-enine + ATP = N-hexanoylsphing-4-enine 1-phosphate + ADP + H(+)</text>
        <dbReference type="Rhea" id="RHEA:43312"/>
        <dbReference type="ChEBI" id="CHEBI:15378"/>
        <dbReference type="ChEBI" id="CHEBI:30616"/>
        <dbReference type="ChEBI" id="CHEBI:63867"/>
        <dbReference type="ChEBI" id="CHEBI:82959"/>
        <dbReference type="ChEBI" id="CHEBI:456216"/>
    </reaction>
    <physiologicalReaction direction="left-to-right" evidence="29">
        <dbReference type="Rhea" id="RHEA:43313"/>
    </physiologicalReaction>
</comment>
<protein>
    <recommendedName>
        <fullName evidence="24">Acylglycerol kinase, mitochondrial</fullName>
        <ecNumber evidence="5">2.7.1.107</ecNumber>
        <ecNumber evidence="22">2.7.1.138</ecNumber>
        <ecNumber evidence="23">2.7.1.94</ecNumber>
    </recommendedName>
    <alternativeName>
        <fullName evidence="25">Multiple substrate lipid kinase</fullName>
    </alternativeName>
</protein>
<evidence type="ECO:0000256" key="21">
    <source>
        <dbReference type="ARBA" id="ARBA00025749"/>
    </source>
</evidence>
<evidence type="ECO:0000256" key="17">
    <source>
        <dbReference type="ARBA" id="ARBA00024505"/>
    </source>
</evidence>
<evidence type="ECO:0000256" key="4">
    <source>
        <dbReference type="ARBA" id="ARBA00005175"/>
    </source>
</evidence>
<comment type="catalytic activity">
    <reaction evidence="28">
        <text>a monoacylglycerol + ATP = a monoacyl-sn-glycero-3-phosphate + ADP + H(+)</text>
        <dbReference type="Rhea" id="RHEA:19293"/>
        <dbReference type="ChEBI" id="CHEBI:15378"/>
        <dbReference type="ChEBI" id="CHEBI:17408"/>
        <dbReference type="ChEBI" id="CHEBI:30616"/>
        <dbReference type="ChEBI" id="CHEBI:77589"/>
        <dbReference type="ChEBI" id="CHEBI:456216"/>
        <dbReference type="EC" id="2.7.1.94"/>
    </reaction>
    <physiologicalReaction direction="left-to-right" evidence="28">
        <dbReference type="Rhea" id="RHEA:19294"/>
    </physiologicalReaction>
</comment>
<evidence type="ECO:0000256" key="12">
    <source>
        <dbReference type="ARBA" id="ARBA00023128"/>
    </source>
</evidence>
<dbReference type="Pfam" id="PF00781">
    <property type="entry name" value="DAGK_cat"/>
    <property type="match status" value="1"/>
</dbReference>
<evidence type="ECO:0000256" key="3">
    <source>
        <dbReference type="ARBA" id="ARBA00004637"/>
    </source>
</evidence>
<dbReference type="AlphaFoldDB" id="A0A9J6C7E8"/>
<evidence type="ECO:0000256" key="5">
    <source>
        <dbReference type="ARBA" id="ARBA00012133"/>
    </source>
</evidence>
<comment type="catalytic activity">
    <reaction evidence="27">
        <text>an N-acylsphing-4-enine + ATP = an N-acylsphing-4-enine 1-phosphate + ADP + H(+)</text>
        <dbReference type="Rhea" id="RHEA:17929"/>
        <dbReference type="ChEBI" id="CHEBI:15378"/>
        <dbReference type="ChEBI" id="CHEBI:30616"/>
        <dbReference type="ChEBI" id="CHEBI:52639"/>
        <dbReference type="ChEBI" id="CHEBI:57674"/>
        <dbReference type="ChEBI" id="CHEBI:456216"/>
        <dbReference type="EC" id="2.7.1.138"/>
    </reaction>
    <physiologicalReaction direction="left-to-right" evidence="27">
        <dbReference type="Rhea" id="RHEA:17930"/>
    </physiologicalReaction>
</comment>
<dbReference type="InterPro" id="IPR045579">
    <property type="entry name" value="AGK_C"/>
</dbReference>
<evidence type="ECO:0000256" key="1">
    <source>
        <dbReference type="ARBA" id="ARBA00001946"/>
    </source>
</evidence>
<dbReference type="EMBL" id="JADBJN010000002">
    <property type="protein sequence ID" value="KAG5677739.1"/>
    <property type="molecule type" value="Genomic_DNA"/>
</dbReference>
<evidence type="ECO:0000256" key="26">
    <source>
        <dbReference type="ARBA" id="ARBA00044480"/>
    </source>
</evidence>
<sequence>MVIKFIKWVGRNPKKSIFFGSVLAYGGDYLHQKYQIAKLMRSYCQEARKYGEISSPINTNLKKCVVILNPAANKRNAEDDFNDYCAPILNLAGYMIDIVKTQSDMHAVNYVYEELKDNPDMIILAGGDGTISESITGLIRREDGLGNSCTIGVLPLGQTNLFSLMLLNSTSHIKNRVDEVKAMANGALAIVRGNTKKQDIMKIELITEEQQQSNKTFYAVGSIHWGSFYDILRKKDKYWLTGSLRNYTAFLFNGLFPRENITWNCDAKVTYTEPCNGCSNCYEKIETRSQKLHNSRWWSKFNAREVAPEYSKVLNPNCLQTTEIQINGSEFAISTNLLEGQPEDKSKLNIKFNDKPENYSFDYIWKSWKRVANRNYIDIPESKHVSARQALLIPSLPSSDKESFFAIDNNSFEVRPIKVTVLPKRANFFVL</sequence>
<evidence type="ECO:0000256" key="18">
    <source>
        <dbReference type="ARBA" id="ARBA00024512"/>
    </source>
</evidence>
<comment type="pathway">
    <text evidence="4">Lipid metabolism; glycerolipid metabolism.</text>
</comment>
<evidence type="ECO:0000313" key="32">
    <source>
        <dbReference type="Proteomes" id="UP001107558"/>
    </source>
</evidence>
<dbReference type="GO" id="GO:0005758">
    <property type="term" value="C:mitochondrial intermembrane space"/>
    <property type="evidence" value="ECO:0007669"/>
    <property type="project" value="UniProtKB-SubCell"/>
</dbReference>
<evidence type="ECO:0000256" key="7">
    <source>
        <dbReference type="ARBA" id="ARBA00022741"/>
    </source>
</evidence>
<dbReference type="GO" id="GO:0001729">
    <property type="term" value="F:ceramide kinase activity"/>
    <property type="evidence" value="ECO:0007669"/>
    <property type="project" value="UniProtKB-EC"/>
</dbReference>
<evidence type="ECO:0000256" key="23">
    <source>
        <dbReference type="ARBA" id="ARBA00026098"/>
    </source>
</evidence>
<dbReference type="OrthoDB" id="9979394at2759"/>
<dbReference type="PROSITE" id="PS50146">
    <property type="entry name" value="DAGK"/>
    <property type="match status" value="1"/>
</dbReference>
<dbReference type="InterPro" id="IPR017438">
    <property type="entry name" value="ATP-NAD_kinase_N"/>
</dbReference>
<evidence type="ECO:0000256" key="29">
    <source>
        <dbReference type="ARBA" id="ARBA00048876"/>
    </source>
</evidence>
<organism evidence="31 32">
    <name type="scientific">Polypedilum vanderplanki</name>
    <name type="common">Sleeping chironomid midge</name>
    <dbReference type="NCBI Taxonomy" id="319348"/>
    <lineage>
        <taxon>Eukaryota</taxon>
        <taxon>Metazoa</taxon>
        <taxon>Ecdysozoa</taxon>
        <taxon>Arthropoda</taxon>
        <taxon>Hexapoda</taxon>
        <taxon>Insecta</taxon>
        <taxon>Pterygota</taxon>
        <taxon>Neoptera</taxon>
        <taxon>Endopterygota</taxon>
        <taxon>Diptera</taxon>
        <taxon>Nematocera</taxon>
        <taxon>Chironomoidea</taxon>
        <taxon>Chironomidae</taxon>
        <taxon>Chironominae</taxon>
        <taxon>Polypedilum</taxon>
        <taxon>Polypedilum</taxon>
    </lineage>
</organism>
<evidence type="ECO:0000256" key="2">
    <source>
        <dbReference type="ARBA" id="ARBA00004569"/>
    </source>
</evidence>
<evidence type="ECO:0000256" key="25">
    <source>
        <dbReference type="ARBA" id="ARBA00030553"/>
    </source>
</evidence>
<dbReference type="GO" id="GO:0046513">
    <property type="term" value="P:ceramide biosynthetic process"/>
    <property type="evidence" value="ECO:0007669"/>
    <property type="project" value="TreeGrafter"/>
</dbReference>
<evidence type="ECO:0000256" key="8">
    <source>
        <dbReference type="ARBA" id="ARBA00022777"/>
    </source>
</evidence>
<proteinExistence type="inferred from homology"/>
<dbReference type="GO" id="GO:0005743">
    <property type="term" value="C:mitochondrial inner membrane"/>
    <property type="evidence" value="ECO:0007669"/>
    <property type="project" value="UniProtKB-SubCell"/>
</dbReference>
<keyword evidence="11" id="KW-0443">Lipid metabolism</keyword>
<gene>
    <name evidence="31" type="ORF">PVAND_007470</name>
</gene>
<dbReference type="Proteomes" id="UP001107558">
    <property type="component" value="Chromosome 2"/>
</dbReference>
<dbReference type="PANTHER" id="PTHR12358">
    <property type="entry name" value="SPHINGOSINE KINASE"/>
    <property type="match status" value="1"/>
</dbReference>
<dbReference type="InterPro" id="IPR050187">
    <property type="entry name" value="Lipid_Phosphate_FormReg"/>
</dbReference>
<comment type="similarity">
    <text evidence="21">Belongs to the AGK family.</text>
</comment>
<comment type="catalytic activity">
    <reaction evidence="14">
        <text>1,2-di-(9Z-octadecenoyl)-sn-glycerol + ATP = 1,2-di-(9Z-octadecenoyl)-sn-glycero-3-phosphate + ADP + H(+)</text>
        <dbReference type="Rhea" id="RHEA:40327"/>
        <dbReference type="ChEBI" id="CHEBI:15378"/>
        <dbReference type="ChEBI" id="CHEBI:30616"/>
        <dbReference type="ChEBI" id="CHEBI:52333"/>
        <dbReference type="ChEBI" id="CHEBI:74546"/>
        <dbReference type="ChEBI" id="CHEBI:456216"/>
    </reaction>
    <physiologicalReaction direction="left-to-right" evidence="14">
        <dbReference type="Rhea" id="RHEA:40328"/>
    </physiologicalReaction>
</comment>
<dbReference type="GO" id="GO:0004143">
    <property type="term" value="F:ATP-dependent diacylglycerol kinase activity"/>
    <property type="evidence" value="ECO:0007669"/>
    <property type="project" value="UniProtKB-EC"/>
</dbReference>
<evidence type="ECO:0000256" key="19">
    <source>
        <dbReference type="ARBA" id="ARBA00024556"/>
    </source>
</evidence>
<evidence type="ECO:0000313" key="31">
    <source>
        <dbReference type="EMBL" id="KAG5677739.1"/>
    </source>
</evidence>
<comment type="caution">
    <text evidence="31">The sequence shown here is derived from an EMBL/GenBank/DDBJ whole genome shotgun (WGS) entry which is preliminary data.</text>
</comment>
<evidence type="ECO:0000256" key="14">
    <source>
        <dbReference type="ARBA" id="ARBA00023371"/>
    </source>
</evidence>
<comment type="catalytic activity">
    <reaction evidence="16">
        <text>1-(5Z,8Z,11Z,14Z-eicosatetraenoyl)-sn-glycerol + ATP = 1-(5Z,8Z,11Z,14Z-eicosatetraenoyl)-sn-glycero-3-phosphate + ADP + H(+)</text>
        <dbReference type="Rhea" id="RHEA:43328"/>
        <dbReference type="ChEBI" id="CHEBI:15378"/>
        <dbReference type="ChEBI" id="CHEBI:30616"/>
        <dbReference type="ChEBI" id="CHEBI:34071"/>
        <dbReference type="ChEBI" id="CHEBI:74938"/>
        <dbReference type="ChEBI" id="CHEBI:456216"/>
    </reaction>
    <physiologicalReaction direction="left-to-right" evidence="16">
        <dbReference type="Rhea" id="RHEA:43329"/>
    </physiologicalReaction>
</comment>
<evidence type="ECO:0000256" key="11">
    <source>
        <dbReference type="ARBA" id="ARBA00023098"/>
    </source>
</evidence>
<keyword evidence="12" id="KW-0496">Mitochondrion</keyword>
<evidence type="ECO:0000256" key="6">
    <source>
        <dbReference type="ARBA" id="ARBA00022679"/>
    </source>
</evidence>
<comment type="catalytic activity">
    <reaction evidence="26">
        <text>a 2-acylglycerol + ATP = a 2-acyl-sn-glycerol 3-phosphate + ADP + H(+)</text>
        <dbReference type="Rhea" id="RHEA:39847"/>
        <dbReference type="ChEBI" id="CHEBI:15378"/>
        <dbReference type="ChEBI" id="CHEBI:17389"/>
        <dbReference type="ChEBI" id="CHEBI:30616"/>
        <dbReference type="ChEBI" id="CHEBI:64982"/>
        <dbReference type="ChEBI" id="CHEBI:456216"/>
    </reaction>
    <physiologicalReaction direction="left-to-right" evidence="26">
        <dbReference type="Rhea" id="RHEA:39848"/>
    </physiologicalReaction>
</comment>
<evidence type="ECO:0000256" key="16">
    <source>
        <dbReference type="ARBA" id="ARBA00024483"/>
    </source>
</evidence>
<evidence type="ECO:0000256" key="20">
    <source>
        <dbReference type="ARBA" id="ARBA00024636"/>
    </source>
</evidence>
<dbReference type="SUPFAM" id="SSF111331">
    <property type="entry name" value="NAD kinase/diacylglycerol kinase-like"/>
    <property type="match status" value="1"/>
</dbReference>
<comment type="catalytic activity">
    <reaction evidence="18">
        <text>a 1-acyl-sn-glycerol + ATP = a 1-acyl-sn-glycero-3-phosphate + ADP + H(+)</text>
        <dbReference type="Rhea" id="RHEA:33747"/>
        <dbReference type="ChEBI" id="CHEBI:15378"/>
        <dbReference type="ChEBI" id="CHEBI:30616"/>
        <dbReference type="ChEBI" id="CHEBI:57970"/>
        <dbReference type="ChEBI" id="CHEBI:64683"/>
        <dbReference type="ChEBI" id="CHEBI:456216"/>
    </reaction>
    <physiologicalReaction direction="left-to-right" evidence="18">
        <dbReference type="Rhea" id="RHEA:33748"/>
    </physiologicalReaction>
</comment>
<accession>A0A9J6C7E8</accession>
<comment type="catalytic activity">
    <reaction evidence="15">
        <text>a 1,2-diacyl-sn-glycerol + ATP = a 1,2-diacyl-sn-glycero-3-phosphate + ADP + H(+)</text>
        <dbReference type="Rhea" id="RHEA:10272"/>
        <dbReference type="ChEBI" id="CHEBI:15378"/>
        <dbReference type="ChEBI" id="CHEBI:17815"/>
        <dbReference type="ChEBI" id="CHEBI:30616"/>
        <dbReference type="ChEBI" id="CHEBI:58608"/>
        <dbReference type="ChEBI" id="CHEBI:456216"/>
        <dbReference type="EC" id="2.7.1.107"/>
    </reaction>
    <physiologicalReaction direction="left-to-right" evidence="15">
        <dbReference type="Rhea" id="RHEA:10273"/>
    </physiologicalReaction>
</comment>
<name>A0A9J6C7E8_POLVA</name>
<reference evidence="31" key="1">
    <citation type="submission" date="2021-03" db="EMBL/GenBank/DDBJ databases">
        <title>Chromosome level genome of the anhydrobiotic midge Polypedilum vanderplanki.</title>
        <authorList>
            <person name="Yoshida Y."/>
            <person name="Kikawada T."/>
            <person name="Gusev O."/>
        </authorList>
    </citation>
    <scope>NUCLEOTIDE SEQUENCE</scope>
    <source>
        <strain evidence="31">NIAS01</strain>
        <tissue evidence="31">Whole body or cell culture</tissue>
    </source>
</reference>